<dbReference type="Proteomes" id="UP000003635">
    <property type="component" value="Unassembled WGS sequence"/>
</dbReference>
<dbReference type="OrthoDB" id="9803333at2"/>
<keyword evidence="3" id="KW-1185">Reference proteome</keyword>
<dbReference type="InterPro" id="IPR036291">
    <property type="entry name" value="NAD(P)-bd_dom_sf"/>
</dbReference>
<dbReference type="Pfam" id="PF13561">
    <property type="entry name" value="adh_short_C2"/>
    <property type="match status" value="1"/>
</dbReference>
<dbReference type="RefSeq" id="WP_007253697.1">
    <property type="nucleotide sequence ID" value="NZ_CH724107.1"/>
</dbReference>
<evidence type="ECO:0000256" key="1">
    <source>
        <dbReference type="ARBA" id="ARBA00006484"/>
    </source>
</evidence>
<dbReference type="HOGENOM" id="CLU_010194_1_3_5"/>
<name>Q2CJ75_OCEGH</name>
<protein>
    <submittedName>
        <fullName evidence="2">Putative short-chain dehydrogenase family protein</fullName>
    </submittedName>
</protein>
<dbReference type="AlphaFoldDB" id="Q2CJ75"/>
<evidence type="ECO:0000313" key="2">
    <source>
        <dbReference type="EMBL" id="EAR52725.1"/>
    </source>
</evidence>
<dbReference type="Gene3D" id="3.40.50.720">
    <property type="entry name" value="NAD(P)-binding Rossmann-like Domain"/>
    <property type="match status" value="1"/>
</dbReference>
<proteinExistence type="inferred from homology"/>
<dbReference type="PRINTS" id="PR00081">
    <property type="entry name" value="GDHRDH"/>
</dbReference>
<dbReference type="EMBL" id="AAOT01000002">
    <property type="protein sequence ID" value="EAR52725.1"/>
    <property type="molecule type" value="Genomic_DNA"/>
</dbReference>
<gene>
    <name evidence="2" type="ORF">OG2516_00824</name>
</gene>
<dbReference type="STRING" id="314256.OG2516_00824"/>
<reference evidence="2 3" key="1">
    <citation type="journal article" date="2010" name="J. Bacteriol.">
        <title>Genome sequences of Oceanicola granulosus HTCC2516(T) and Oceanicola batsensis HTCC2597(TDelta).</title>
        <authorList>
            <person name="Thrash J.C."/>
            <person name="Cho J.C."/>
            <person name="Vergin K.L."/>
            <person name="Giovannoni S.J."/>
        </authorList>
    </citation>
    <scope>NUCLEOTIDE SEQUENCE [LARGE SCALE GENOMIC DNA]</scope>
    <source>
        <strain evidence="3">ATCC BAA-861 / DSM 15982 / KCTC 12143 / HTCC2516</strain>
    </source>
</reference>
<sequence>MSGLLSMEGRTVLVAGGAGYLGLPVCQAIRAEGGHVAIADIHAGRLAEAAETLRAGPGTGRVETLALDMGDEGSILACVAQAAALSGRLDGLVLATAGSSNKPFDEITAADFERTARINLAGTFLIARAAAAHMAAGASMVFYGSMYGIVSPDPANYPGDMPPNPVDYGATKAGVGQMARTMASHFAPRGIRVNAIAPGPFPPEAVQTAHPDFIANLARDCMLGRMGRRDETAGPALFLLSDAASYVTGQVLSVDGGWSAW</sequence>
<comment type="caution">
    <text evidence="2">The sequence shown here is derived from an EMBL/GenBank/DDBJ whole genome shotgun (WGS) entry which is preliminary data.</text>
</comment>
<dbReference type="eggNOG" id="COG1028">
    <property type="taxonomic scope" value="Bacteria"/>
</dbReference>
<comment type="similarity">
    <text evidence="1">Belongs to the short-chain dehydrogenases/reductases (SDR) family.</text>
</comment>
<dbReference type="GO" id="GO:0016616">
    <property type="term" value="F:oxidoreductase activity, acting on the CH-OH group of donors, NAD or NADP as acceptor"/>
    <property type="evidence" value="ECO:0007669"/>
    <property type="project" value="TreeGrafter"/>
</dbReference>
<accession>Q2CJ75</accession>
<dbReference type="SUPFAM" id="SSF51735">
    <property type="entry name" value="NAD(P)-binding Rossmann-fold domains"/>
    <property type="match status" value="1"/>
</dbReference>
<evidence type="ECO:0000313" key="3">
    <source>
        <dbReference type="Proteomes" id="UP000003635"/>
    </source>
</evidence>
<organism evidence="2 3">
    <name type="scientific">Oceanicola granulosus (strain ATCC BAA-861 / DSM 15982 / KCTC 12143 / HTCC2516)</name>
    <dbReference type="NCBI Taxonomy" id="314256"/>
    <lineage>
        <taxon>Bacteria</taxon>
        <taxon>Pseudomonadati</taxon>
        <taxon>Pseudomonadota</taxon>
        <taxon>Alphaproteobacteria</taxon>
        <taxon>Rhodobacterales</taxon>
        <taxon>Roseobacteraceae</taxon>
        <taxon>Oceanicola</taxon>
    </lineage>
</organism>
<dbReference type="PANTHER" id="PTHR42760">
    <property type="entry name" value="SHORT-CHAIN DEHYDROGENASES/REDUCTASES FAMILY MEMBER"/>
    <property type="match status" value="1"/>
</dbReference>
<dbReference type="InterPro" id="IPR002347">
    <property type="entry name" value="SDR_fam"/>
</dbReference>